<comment type="caution">
    <text evidence="2">The sequence shown here is derived from an EMBL/GenBank/DDBJ whole genome shotgun (WGS) entry which is preliminary data.</text>
</comment>
<dbReference type="InterPro" id="IPR013766">
    <property type="entry name" value="Thioredoxin_domain"/>
</dbReference>
<dbReference type="PANTHER" id="PTHR46295:SF1">
    <property type="entry name" value="ENDOPLASMIC RETICULUM RESIDENT PROTEIN 44"/>
    <property type="match status" value="1"/>
</dbReference>
<dbReference type="FunFam" id="3.40.30.10:FF:000074">
    <property type="entry name" value="endoplasmic reticulum resident protein 44"/>
    <property type="match status" value="1"/>
</dbReference>
<dbReference type="Pfam" id="PF00085">
    <property type="entry name" value="Thioredoxin"/>
    <property type="match status" value="1"/>
</dbReference>
<dbReference type="CDD" id="cd03072">
    <property type="entry name" value="PDI_b'_ERp44"/>
    <property type="match status" value="1"/>
</dbReference>
<accession>A0A835NQR2</accession>
<dbReference type="GO" id="GO:0003756">
    <property type="term" value="F:protein disulfide isomerase activity"/>
    <property type="evidence" value="ECO:0007669"/>
    <property type="project" value="TreeGrafter"/>
</dbReference>
<dbReference type="Gene3D" id="3.40.30.10">
    <property type="entry name" value="Glutaredoxin"/>
    <property type="match status" value="3"/>
</dbReference>
<dbReference type="InterPro" id="IPR041870">
    <property type="entry name" value="ERp44_PDI_b_1"/>
</dbReference>
<name>A0A835NQR2_9PASS</name>
<dbReference type="GO" id="GO:0005789">
    <property type="term" value="C:endoplasmic reticulum membrane"/>
    <property type="evidence" value="ECO:0007669"/>
    <property type="project" value="TreeGrafter"/>
</dbReference>
<dbReference type="InterPro" id="IPR041862">
    <property type="entry name" value="ERp44_PDI_b_2"/>
</dbReference>
<dbReference type="CDD" id="cd03070">
    <property type="entry name" value="PDI_b_ERp44"/>
    <property type="match status" value="1"/>
</dbReference>
<dbReference type="CDD" id="cd02996">
    <property type="entry name" value="PDI_a_ERp44"/>
    <property type="match status" value="1"/>
</dbReference>
<dbReference type="AlphaFoldDB" id="A0A835NQR2"/>
<gene>
    <name evidence="3" type="ORF">IHE44_0000811</name>
    <name evidence="2" type="ORF">IHE44_014236</name>
</gene>
<evidence type="ECO:0000313" key="3">
    <source>
        <dbReference type="EMBL" id="KAI1243223.1"/>
    </source>
</evidence>
<reference evidence="3" key="3">
    <citation type="submission" date="2022-01" db="EMBL/GenBank/DDBJ databases">
        <authorList>
            <person name="Rubenstein D.R."/>
        </authorList>
    </citation>
    <scope>NUCLEOTIDE SEQUENCE</scope>
    <source>
        <strain evidence="3">SS15</strain>
        <tissue evidence="3">Liver</tissue>
    </source>
</reference>
<evidence type="ECO:0000313" key="4">
    <source>
        <dbReference type="Proteomes" id="UP000618051"/>
    </source>
</evidence>
<dbReference type="InterPro" id="IPR052643">
    <property type="entry name" value="ERP44"/>
</dbReference>
<dbReference type="SUPFAM" id="SSF52833">
    <property type="entry name" value="Thioredoxin-like"/>
    <property type="match status" value="3"/>
</dbReference>
<dbReference type="PANTHER" id="PTHR46295">
    <property type="entry name" value="ENDOPLASMIC RETICULUM RESIDENT PROTEIN 44"/>
    <property type="match status" value="1"/>
</dbReference>
<dbReference type="GO" id="GO:0006457">
    <property type="term" value="P:protein folding"/>
    <property type="evidence" value="ECO:0007669"/>
    <property type="project" value="TreeGrafter"/>
</dbReference>
<feature type="domain" description="Thioredoxin" evidence="1">
    <location>
        <begin position="32"/>
        <end position="154"/>
    </location>
</feature>
<evidence type="ECO:0000313" key="2">
    <source>
        <dbReference type="EMBL" id="KAG0119526.1"/>
    </source>
</evidence>
<dbReference type="OrthoDB" id="294696at2759"/>
<sequence>MFLIDGSEAKIQGLLQCLASFGIAVFWDYFQFVSWLFNPARSEITSLDSGNIDDILNNADVALVNFYADWCRFSQMLHPIFEEASNVIKEEYPDKNQVVFARVDCDQHSDIAQRYRISKYPTLKLFRNGMMMKREYRGQRSVTAIADYIRQQKSNPIREVQDLEEISSLDRSRRNIIGYFEQKDSDNYRTFERVANILHDDCVFLSAFGAISKAERFSGDNVIYKPPGENAPDMVYLGSLTNFDLIYAWTQDKCVPLVREITFENGEELTEEGLPFLILFHMKDDLESLEKFQQEVARQLIGEKGTINFLHADCDKFRHPLLHIQKTPADCPVIAIDSFRHMYVFPDFSDLSVPGKLKQFVLDLHSGKLHREFHHGPDPTDVAPGQPIQDLASSPPESSFQKLAPSEHRLFSMNLQADSEVNIEKLRWQNICYLCCIAGDETVQDLYSALTAQTEWDLQLLFDGRCLNFFLKEMIIIHAAVWWLVLSARNTTVKAPASHGIHGKALGFSKYLFALSGKNFVQIWHEAPVTHYYSCEYSLPKNYVIKSFHIIFKGLMSPCLKREIPTLLFQPSQGTELSSKFTQLSLKQKTLRLFSDGPDSSFGVYLATDMEQDGNDSIKDGRSMGLIQRVAGRQSTIDSPAGADPYLPQVFGSLFNICSSTVDMVFNPQYAGCFMSQNNEMADVQLKIKGILNFCLFLIQKLQSTPALVFIYNVVHPPIAFNDESRRGRHFMFYNHHLFFQNIFLINNLRLIKMKDKYLFDWDINFTKSYKYFFIKKIITVFGNNGDQKNPKQTNKPPKKTNHVKQNLKKENFAVEMELKHSSAWDLYHRGSCWGKLQVCAVTNTTQRGFVFHLLSIKQKVNGSSLARKFSPAVRSHVPEAHQGGKTSPVLFATILSTFADRQHDAVGILGLSQRNSEFKDIFTLQMATDCNKELILHDPSLISQRISCRNKVFYTTPHALTAYLHIMPERACISDTKTEEKDSLELLILPSGYAEKKPPLVNDRFNFTKLKYAVDMERTQKFVIISPASIDVLYKCPHSGKTARRLIYPQFSFCVTFTYLPTTTLVPTKDKKCFTQHLLAQSQEIKLKLKAREKRCLTALFFFLFKGLLHTTNKAIHSMECALENKNFHGKNMERKKEKGFWFTWLKVNFTKTIEEKIIVTAHKTFSPSPLMQAAGAHVQTCSKLKVANWEASPSKKGKALLEFPDSKVTFMTVSTNLLKTLLPKIHCAAILTYTFKSLGNAKLNNLSRRKE</sequence>
<dbReference type="InterPro" id="IPR036249">
    <property type="entry name" value="Thioredoxin-like_sf"/>
</dbReference>
<reference evidence="3 4" key="2">
    <citation type="journal article" date="2021" name="J. Hered.">
        <title>Feather Gene Expression Elucidates the Developmental Basis of Plumage Iridescence in African Starlings.</title>
        <authorList>
            <person name="Rubenstein D.R."/>
            <person name="Corvelo A."/>
            <person name="MacManes M.D."/>
            <person name="Maia R."/>
            <person name="Narzisi G."/>
            <person name="Rousaki A."/>
            <person name="Vandenabeele P."/>
            <person name="Shawkey M.D."/>
            <person name="Solomon J."/>
        </authorList>
    </citation>
    <scope>NUCLEOTIDE SEQUENCE [LARGE SCALE GENOMIC DNA]</scope>
    <source>
        <strain evidence="3">SS15</strain>
    </source>
</reference>
<reference evidence="2" key="1">
    <citation type="submission" date="2020-10" db="EMBL/GenBank/DDBJ databases">
        <title>Feather gene expression reveals the developmental basis of iridescence in African starlings.</title>
        <authorList>
            <person name="Rubenstein D.R."/>
        </authorList>
    </citation>
    <scope>NUCLEOTIDE SEQUENCE</scope>
    <source>
        <strain evidence="2">SS15</strain>
        <tissue evidence="2">Liver</tissue>
    </source>
</reference>
<protein>
    <recommendedName>
        <fullName evidence="1">Thioredoxin domain-containing protein</fullName>
    </recommendedName>
</protein>
<dbReference type="PROSITE" id="PS51352">
    <property type="entry name" value="THIOREDOXIN_2"/>
    <property type="match status" value="1"/>
</dbReference>
<dbReference type="FunFam" id="3.40.30.10:FF:000051">
    <property type="entry name" value="endoplasmic reticulum resident protein 44"/>
    <property type="match status" value="1"/>
</dbReference>
<dbReference type="Proteomes" id="UP000618051">
    <property type="component" value="Unassembled WGS sequence"/>
</dbReference>
<dbReference type="EMBL" id="JADDUC020000001">
    <property type="protein sequence ID" value="KAI1243223.1"/>
    <property type="molecule type" value="Genomic_DNA"/>
</dbReference>
<organism evidence="2">
    <name type="scientific">Lamprotornis superbus</name>
    <dbReference type="NCBI Taxonomy" id="245042"/>
    <lineage>
        <taxon>Eukaryota</taxon>
        <taxon>Metazoa</taxon>
        <taxon>Chordata</taxon>
        <taxon>Craniata</taxon>
        <taxon>Vertebrata</taxon>
        <taxon>Euteleostomi</taxon>
        <taxon>Archelosauria</taxon>
        <taxon>Archosauria</taxon>
        <taxon>Dinosauria</taxon>
        <taxon>Saurischia</taxon>
        <taxon>Theropoda</taxon>
        <taxon>Coelurosauria</taxon>
        <taxon>Aves</taxon>
        <taxon>Neognathae</taxon>
        <taxon>Neoaves</taxon>
        <taxon>Telluraves</taxon>
        <taxon>Australaves</taxon>
        <taxon>Passeriformes</taxon>
        <taxon>Sturnidae</taxon>
        <taxon>Lamprotornis</taxon>
    </lineage>
</organism>
<keyword evidence="4" id="KW-1185">Reference proteome</keyword>
<dbReference type="EMBL" id="JADDUC010000084">
    <property type="protein sequence ID" value="KAG0119526.1"/>
    <property type="molecule type" value="Genomic_DNA"/>
</dbReference>
<dbReference type="GO" id="GO:0005793">
    <property type="term" value="C:endoplasmic reticulum-Golgi intermediate compartment"/>
    <property type="evidence" value="ECO:0007669"/>
    <property type="project" value="TreeGrafter"/>
</dbReference>
<proteinExistence type="predicted"/>
<evidence type="ECO:0000259" key="1">
    <source>
        <dbReference type="PROSITE" id="PS51352"/>
    </source>
</evidence>
<dbReference type="Pfam" id="PF13848">
    <property type="entry name" value="Thioredoxin_6"/>
    <property type="match status" value="1"/>
</dbReference>